<gene>
    <name evidence="1" type="ORF">DdX_19110</name>
</gene>
<comment type="caution">
    <text evidence="1">The sequence shown here is derived from an EMBL/GenBank/DDBJ whole genome shotgun (WGS) entry which is preliminary data.</text>
</comment>
<reference evidence="1" key="1">
    <citation type="submission" date="2022-01" db="EMBL/GenBank/DDBJ databases">
        <title>Genome Sequence Resource for Two Populations of Ditylenchus destructor, the Migratory Endoparasitic Phytonematode.</title>
        <authorList>
            <person name="Zhang H."/>
            <person name="Lin R."/>
            <person name="Xie B."/>
        </authorList>
    </citation>
    <scope>NUCLEOTIDE SEQUENCE</scope>
    <source>
        <strain evidence="1">BazhouSP</strain>
    </source>
</reference>
<keyword evidence="2" id="KW-1185">Reference proteome</keyword>
<dbReference type="EMBL" id="JAKKPZ010000336">
    <property type="protein sequence ID" value="KAI1696287.1"/>
    <property type="molecule type" value="Genomic_DNA"/>
</dbReference>
<dbReference type="Proteomes" id="UP001201812">
    <property type="component" value="Unassembled WGS sequence"/>
</dbReference>
<evidence type="ECO:0000313" key="1">
    <source>
        <dbReference type="EMBL" id="KAI1696287.1"/>
    </source>
</evidence>
<sequence>MKSDFWIKCQTGLCIQKCYNADVNCLLTCNVDPACQAACANRYNECVAGCPTREPDRCCNQCPDDPTCVEERCCKYNCHCR</sequence>
<proteinExistence type="predicted"/>
<evidence type="ECO:0000313" key="2">
    <source>
        <dbReference type="Proteomes" id="UP001201812"/>
    </source>
</evidence>
<accession>A0AAD4MIC1</accession>
<dbReference type="AlphaFoldDB" id="A0AAD4MIC1"/>
<organism evidence="1 2">
    <name type="scientific">Ditylenchus destructor</name>
    <dbReference type="NCBI Taxonomy" id="166010"/>
    <lineage>
        <taxon>Eukaryota</taxon>
        <taxon>Metazoa</taxon>
        <taxon>Ecdysozoa</taxon>
        <taxon>Nematoda</taxon>
        <taxon>Chromadorea</taxon>
        <taxon>Rhabditida</taxon>
        <taxon>Tylenchina</taxon>
        <taxon>Tylenchomorpha</taxon>
        <taxon>Sphaerularioidea</taxon>
        <taxon>Anguinidae</taxon>
        <taxon>Anguininae</taxon>
        <taxon>Ditylenchus</taxon>
    </lineage>
</organism>
<protein>
    <submittedName>
        <fullName evidence="1">Uncharacterized protein</fullName>
    </submittedName>
</protein>
<name>A0AAD4MIC1_9BILA</name>